<organism evidence="3 4">
    <name type="scientific">Haloferax profundi</name>
    <dbReference type="NCBI Taxonomy" id="1544718"/>
    <lineage>
        <taxon>Archaea</taxon>
        <taxon>Methanobacteriati</taxon>
        <taxon>Methanobacteriota</taxon>
        <taxon>Stenosarchaea group</taxon>
        <taxon>Halobacteria</taxon>
        <taxon>Halobacteriales</taxon>
        <taxon>Haloferacaceae</taxon>
        <taxon>Haloferax</taxon>
    </lineage>
</organism>
<dbReference type="Pfam" id="PF00582">
    <property type="entry name" value="Usp"/>
    <property type="match status" value="1"/>
</dbReference>
<dbReference type="PRINTS" id="PR01438">
    <property type="entry name" value="UNVRSLSTRESS"/>
</dbReference>
<sequence>MYSHILFPTDGSECADAALDHALDHAEMYDATIHALYVADVREVGHAAPAVSLGKVRDALHDSGRDVLERVERTARAAGIDVETTVTEGTPESEILEFADRDDIDLVVMGTHGRSGLDRYLIGSVAERVVRSSPVPVLTVRQESE</sequence>
<comment type="similarity">
    <text evidence="1">Belongs to the universal stress protein A family.</text>
</comment>
<accession>A0A0W1R8X3</accession>
<reference evidence="3 4" key="1">
    <citation type="submission" date="2015-12" db="EMBL/GenBank/DDBJ databases">
        <title>Haloferax profundi sp. nov. isolated from the Discovery deep brine-seawater interface in the Red Sea.</title>
        <authorList>
            <person name="Zhang G."/>
            <person name="Stingl U."/>
            <person name="Rashid M."/>
        </authorList>
    </citation>
    <scope>NUCLEOTIDE SEQUENCE [LARGE SCALE GENOMIC DNA]</scope>
    <source>
        <strain evidence="3 4">SB29</strain>
    </source>
</reference>
<dbReference type="Gene3D" id="3.40.50.620">
    <property type="entry name" value="HUPs"/>
    <property type="match status" value="1"/>
</dbReference>
<dbReference type="SUPFAM" id="SSF52402">
    <property type="entry name" value="Adenine nucleotide alpha hydrolases-like"/>
    <property type="match status" value="1"/>
</dbReference>
<evidence type="ECO:0000313" key="3">
    <source>
        <dbReference type="EMBL" id="KTG09611.1"/>
    </source>
</evidence>
<dbReference type="InterPro" id="IPR006016">
    <property type="entry name" value="UspA"/>
</dbReference>
<dbReference type="CDD" id="cd00293">
    <property type="entry name" value="USP-like"/>
    <property type="match status" value="1"/>
</dbReference>
<dbReference type="RefSeq" id="WP_058573624.1">
    <property type="nucleotide sequence ID" value="NZ_LOPV01000681.1"/>
</dbReference>
<dbReference type="PANTHER" id="PTHR46268:SF6">
    <property type="entry name" value="UNIVERSAL STRESS PROTEIN UP12"/>
    <property type="match status" value="1"/>
</dbReference>
<dbReference type="EMBL" id="LOPV01000681">
    <property type="protein sequence ID" value="KTG09611.1"/>
    <property type="molecule type" value="Genomic_DNA"/>
</dbReference>
<protein>
    <submittedName>
        <fullName evidence="3">Universal stress protein UspA</fullName>
    </submittedName>
</protein>
<dbReference type="OrthoDB" id="105697at2157"/>
<dbReference type="Proteomes" id="UP000053157">
    <property type="component" value="Unassembled WGS sequence"/>
</dbReference>
<dbReference type="InterPro" id="IPR014729">
    <property type="entry name" value="Rossmann-like_a/b/a_fold"/>
</dbReference>
<feature type="domain" description="UspA" evidence="2">
    <location>
        <begin position="1"/>
        <end position="141"/>
    </location>
</feature>
<gene>
    <name evidence="3" type="ORF">AUR66_03785</name>
</gene>
<dbReference type="PANTHER" id="PTHR46268">
    <property type="entry name" value="STRESS RESPONSE PROTEIN NHAX"/>
    <property type="match status" value="1"/>
</dbReference>
<evidence type="ECO:0000259" key="2">
    <source>
        <dbReference type="Pfam" id="PF00582"/>
    </source>
</evidence>
<dbReference type="InterPro" id="IPR006015">
    <property type="entry name" value="Universal_stress_UspA"/>
</dbReference>
<evidence type="ECO:0000256" key="1">
    <source>
        <dbReference type="ARBA" id="ARBA00008791"/>
    </source>
</evidence>
<keyword evidence="4" id="KW-1185">Reference proteome</keyword>
<evidence type="ECO:0000313" key="4">
    <source>
        <dbReference type="Proteomes" id="UP000053157"/>
    </source>
</evidence>
<name>A0A0W1R8X3_9EURY</name>
<proteinExistence type="inferred from homology"/>
<dbReference type="PIRSF" id="PIRSF006276">
    <property type="entry name" value="UspA"/>
    <property type="match status" value="1"/>
</dbReference>
<comment type="caution">
    <text evidence="3">The sequence shown here is derived from an EMBL/GenBank/DDBJ whole genome shotgun (WGS) entry which is preliminary data.</text>
</comment>
<dbReference type="AlphaFoldDB" id="A0A0W1R8X3"/>